<evidence type="ECO:0000256" key="3">
    <source>
        <dbReference type="ARBA" id="ARBA00022692"/>
    </source>
</evidence>
<dbReference type="InterPro" id="IPR005828">
    <property type="entry name" value="MFS_sugar_transport-like"/>
</dbReference>
<organism evidence="8 9">
    <name type="scientific">Phlyctema vagabunda</name>
    <dbReference type="NCBI Taxonomy" id="108571"/>
    <lineage>
        <taxon>Eukaryota</taxon>
        <taxon>Fungi</taxon>
        <taxon>Dikarya</taxon>
        <taxon>Ascomycota</taxon>
        <taxon>Pezizomycotina</taxon>
        <taxon>Leotiomycetes</taxon>
        <taxon>Helotiales</taxon>
        <taxon>Dermateaceae</taxon>
        <taxon>Phlyctema</taxon>
    </lineage>
</organism>
<evidence type="ECO:0000259" key="7">
    <source>
        <dbReference type="PROSITE" id="PS50850"/>
    </source>
</evidence>
<feature type="transmembrane region" description="Helical" evidence="6">
    <location>
        <begin position="122"/>
        <end position="141"/>
    </location>
</feature>
<keyword evidence="9" id="KW-1185">Reference proteome</keyword>
<dbReference type="Gene3D" id="1.20.1250.20">
    <property type="entry name" value="MFS general substrate transporter like domains"/>
    <property type="match status" value="1"/>
</dbReference>
<dbReference type="PANTHER" id="PTHR48022:SF64">
    <property type="entry name" value="MAJOR FACILITATOR SUPERFAMILY (MFS) PROFILE DOMAIN-CONTAINING PROTEIN"/>
    <property type="match status" value="1"/>
</dbReference>
<evidence type="ECO:0000256" key="4">
    <source>
        <dbReference type="ARBA" id="ARBA00022989"/>
    </source>
</evidence>
<evidence type="ECO:0000256" key="1">
    <source>
        <dbReference type="ARBA" id="ARBA00004141"/>
    </source>
</evidence>
<name>A0ABR4P8D0_9HELO</name>
<dbReference type="SUPFAM" id="SSF103473">
    <property type="entry name" value="MFS general substrate transporter"/>
    <property type="match status" value="1"/>
</dbReference>
<evidence type="ECO:0000256" key="5">
    <source>
        <dbReference type="ARBA" id="ARBA00023136"/>
    </source>
</evidence>
<dbReference type="PROSITE" id="PS00216">
    <property type="entry name" value="SUGAR_TRANSPORT_1"/>
    <property type="match status" value="1"/>
</dbReference>
<evidence type="ECO:0000313" key="8">
    <source>
        <dbReference type="EMBL" id="KAL3419550.1"/>
    </source>
</evidence>
<dbReference type="InterPro" id="IPR050360">
    <property type="entry name" value="MFS_Sugar_Transporters"/>
</dbReference>
<dbReference type="InterPro" id="IPR036259">
    <property type="entry name" value="MFS_trans_sf"/>
</dbReference>
<keyword evidence="8" id="KW-0813">Transport</keyword>
<dbReference type="InterPro" id="IPR005829">
    <property type="entry name" value="Sugar_transporter_CS"/>
</dbReference>
<evidence type="ECO:0000313" key="9">
    <source>
        <dbReference type="Proteomes" id="UP001629113"/>
    </source>
</evidence>
<keyword evidence="8" id="KW-0762">Sugar transport</keyword>
<feature type="transmembrane region" description="Helical" evidence="6">
    <location>
        <begin position="49"/>
        <end position="69"/>
    </location>
</feature>
<keyword evidence="4 6" id="KW-1133">Transmembrane helix</keyword>
<keyword evidence="5 6" id="KW-0472">Membrane</keyword>
<comment type="subcellular location">
    <subcellularLocation>
        <location evidence="1">Membrane</location>
        <topology evidence="1">Multi-pass membrane protein</topology>
    </subcellularLocation>
</comment>
<feature type="transmembrane region" description="Helical" evidence="6">
    <location>
        <begin position="188"/>
        <end position="209"/>
    </location>
</feature>
<comment type="similarity">
    <text evidence="2">Belongs to the major facilitator superfamily. Sugar transporter (TC 2.A.1.1) family.</text>
</comment>
<dbReference type="PROSITE" id="PS50850">
    <property type="entry name" value="MFS"/>
    <property type="match status" value="1"/>
</dbReference>
<accession>A0ABR4P8D0</accession>
<dbReference type="EMBL" id="JBFCZG010000007">
    <property type="protein sequence ID" value="KAL3419550.1"/>
    <property type="molecule type" value="Genomic_DNA"/>
</dbReference>
<feature type="domain" description="Major facilitator superfamily (MFS) profile" evidence="7">
    <location>
        <begin position="1"/>
        <end position="240"/>
    </location>
</feature>
<gene>
    <name evidence="8" type="ORF">PVAG01_08048</name>
</gene>
<reference evidence="8 9" key="1">
    <citation type="submission" date="2024-06" db="EMBL/GenBank/DDBJ databases">
        <title>Complete genome of Phlyctema vagabunda strain 19-DSS-EL-015.</title>
        <authorList>
            <person name="Fiorenzani C."/>
        </authorList>
    </citation>
    <scope>NUCLEOTIDE SEQUENCE [LARGE SCALE GENOMIC DNA]</scope>
    <source>
        <strain evidence="8 9">19-DSS-EL-015</strain>
    </source>
</reference>
<evidence type="ECO:0000256" key="2">
    <source>
        <dbReference type="ARBA" id="ARBA00010992"/>
    </source>
</evidence>
<feature type="transmembrane region" description="Helical" evidence="6">
    <location>
        <begin position="147"/>
        <end position="167"/>
    </location>
</feature>
<keyword evidence="3 6" id="KW-0812">Transmembrane</keyword>
<comment type="caution">
    <text evidence="8">The sequence shown here is derived from an EMBL/GenBank/DDBJ whole genome shotgun (WGS) entry which is preliminary data.</text>
</comment>
<dbReference type="InterPro" id="IPR020846">
    <property type="entry name" value="MFS_dom"/>
</dbReference>
<evidence type="ECO:0000256" key="6">
    <source>
        <dbReference type="SAM" id="Phobius"/>
    </source>
</evidence>
<dbReference type="Pfam" id="PF00083">
    <property type="entry name" value="Sugar_tr"/>
    <property type="match status" value="1"/>
</dbReference>
<feature type="transmembrane region" description="Helical" evidence="6">
    <location>
        <begin position="89"/>
        <end position="110"/>
    </location>
</feature>
<sequence length="285" mass="31777">MLIKYHGGGDPDSQLVAMEFEEIRQTLEFEKTVQKQSFKALFNTKPNRWRIGITIAVGVFCQLSGNNTISYYLGTVLDTAGITNTNTQLAINIGLSVWNLICAVTGSIYIDKIGRRNGFQVSTNMMALVLIIMAVLTKIYAGTDNASASAAIVFLIFFFYGFYSVVWTPLSYLYPIEVLSYSLRANGLSVFNGACYSAAFFNTYVIPYAMNWSGWGFYLISAFWCFGEAGVMWYYFPETKGMTLEEIDVIFDGDRHFDNNIIVGQIVGLDISGEKGMISVGESKF</sequence>
<proteinExistence type="inferred from homology"/>
<dbReference type="PANTHER" id="PTHR48022">
    <property type="entry name" value="PLASTIDIC GLUCOSE TRANSPORTER 4"/>
    <property type="match status" value="1"/>
</dbReference>
<protein>
    <submittedName>
        <fullName evidence="8">Sugar transporter</fullName>
    </submittedName>
</protein>
<dbReference type="Proteomes" id="UP001629113">
    <property type="component" value="Unassembled WGS sequence"/>
</dbReference>
<feature type="transmembrane region" description="Helical" evidence="6">
    <location>
        <begin position="215"/>
        <end position="236"/>
    </location>
</feature>